<evidence type="ECO:0000256" key="3">
    <source>
        <dbReference type="ARBA" id="ARBA00022448"/>
    </source>
</evidence>
<dbReference type="GO" id="GO:0005886">
    <property type="term" value="C:plasma membrane"/>
    <property type="evidence" value="ECO:0007669"/>
    <property type="project" value="UniProtKB-SubCell"/>
</dbReference>
<dbReference type="AlphaFoldDB" id="A0A9X2L8J6"/>
<organism evidence="13 14">
    <name type="scientific">Parvularcula maris</name>
    <dbReference type="NCBI Taxonomy" id="2965077"/>
    <lineage>
        <taxon>Bacteria</taxon>
        <taxon>Pseudomonadati</taxon>
        <taxon>Pseudomonadota</taxon>
        <taxon>Alphaproteobacteria</taxon>
        <taxon>Parvularculales</taxon>
        <taxon>Parvularculaceae</taxon>
        <taxon>Parvularcula</taxon>
    </lineage>
</organism>
<protein>
    <recommendedName>
        <fullName evidence="10">Type II secretion system protein K</fullName>
    </recommendedName>
</protein>
<sequence>MRNERGAALLTVILMTGTLAVLAVAMTEILTVALARAGASEARDQAYWAMHGLEDAALGYLRDQGEVLDSPTGVLFGQPVVIPFEGGAATLTFTDRSNCFNINDLLQEADGELTPDEGAAERFAGLVRELGAGQTAGQQLAARIADFADTNDQPQAGSVDDFDYQRREVPYRSARVLLASVTELRAIAGFSPDVYRALLPHLCALPTDGTGTLNVNTLSIEDAPLLAAAMGEAVTLRAAESLITERPPTGYEDVQAFLDQPLLAGREVPQDLSTMISAAPTVIGLEIVLENQTGRLRQTSEIYREGEGFRVIERRRGERLP</sequence>
<keyword evidence="5 10" id="KW-0997">Cell inner membrane</keyword>
<dbReference type="InterPro" id="IPR049031">
    <property type="entry name" value="T2SSK_SAM-like_1st"/>
</dbReference>
<dbReference type="InterPro" id="IPR049179">
    <property type="entry name" value="T2SSK_SAM-like_2nd"/>
</dbReference>
<dbReference type="PIRSF" id="PIRSF002786">
    <property type="entry name" value="XcpX"/>
    <property type="match status" value="1"/>
</dbReference>
<evidence type="ECO:0000256" key="1">
    <source>
        <dbReference type="ARBA" id="ARBA00004533"/>
    </source>
</evidence>
<evidence type="ECO:0000256" key="9">
    <source>
        <dbReference type="ARBA" id="ARBA00023136"/>
    </source>
</evidence>
<dbReference type="Pfam" id="PF21687">
    <property type="entry name" value="T2SSK_1st"/>
    <property type="match status" value="1"/>
</dbReference>
<keyword evidence="4 10" id="KW-1003">Cell membrane</keyword>
<keyword evidence="6" id="KW-0812">Transmembrane</keyword>
<feature type="domain" description="T2SS protein K first SAM-like" evidence="12">
    <location>
        <begin position="98"/>
        <end position="207"/>
    </location>
</feature>
<dbReference type="SUPFAM" id="SSF158544">
    <property type="entry name" value="GspK insert domain-like"/>
    <property type="match status" value="2"/>
</dbReference>
<evidence type="ECO:0000259" key="11">
    <source>
        <dbReference type="Pfam" id="PF03934"/>
    </source>
</evidence>
<keyword evidence="8" id="KW-1133">Transmembrane helix</keyword>
<evidence type="ECO:0000313" key="13">
    <source>
        <dbReference type="EMBL" id="MCQ8185061.1"/>
    </source>
</evidence>
<keyword evidence="9 10" id="KW-0472">Membrane</keyword>
<evidence type="ECO:0000256" key="4">
    <source>
        <dbReference type="ARBA" id="ARBA00022475"/>
    </source>
</evidence>
<dbReference type="NCBIfam" id="NF037980">
    <property type="entry name" value="T2SS_GspK"/>
    <property type="match status" value="1"/>
</dbReference>
<reference evidence="13" key="1">
    <citation type="submission" date="2022-07" db="EMBL/GenBank/DDBJ databases">
        <title>Parvularcula maris sp. nov., an algicidal bacterium isolated from seawater.</title>
        <authorList>
            <person name="Li F."/>
        </authorList>
    </citation>
    <scope>NUCLEOTIDE SEQUENCE</scope>
    <source>
        <strain evidence="13">BGMRC 0090</strain>
    </source>
</reference>
<evidence type="ECO:0000256" key="8">
    <source>
        <dbReference type="ARBA" id="ARBA00022989"/>
    </source>
</evidence>
<dbReference type="GO" id="GO:0009306">
    <property type="term" value="P:protein secretion"/>
    <property type="evidence" value="ECO:0007669"/>
    <property type="project" value="InterPro"/>
</dbReference>
<keyword evidence="14" id="KW-1185">Reference proteome</keyword>
<evidence type="ECO:0000259" key="12">
    <source>
        <dbReference type="Pfam" id="PF21687"/>
    </source>
</evidence>
<comment type="subcellular location">
    <subcellularLocation>
        <location evidence="1 10">Cell inner membrane</location>
    </subcellularLocation>
</comment>
<dbReference type="Gene3D" id="1.10.40.60">
    <property type="entry name" value="EpsJ-like"/>
    <property type="match status" value="2"/>
</dbReference>
<dbReference type="RefSeq" id="WP_256618922.1">
    <property type="nucleotide sequence ID" value="NZ_JANIBC010000003.1"/>
</dbReference>
<proteinExistence type="inferred from homology"/>
<dbReference type="PANTHER" id="PTHR38831:SF1">
    <property type="entry name" value="TYPE II SECRETION SYSTEM PROTEIN K-RELATED"/>
    <property type="match status" value="1"/>
</dbReference>
<dbReference type="PANTHER" id="PTHR38831">
    <property type="entry name" value="TYPE II SECRETION SYSTEM PROTEIN K"/>
    <property type="match status" value="1"/>
</dbReference>
<evidence type="ECO:0000256" key="5">
    <source>
        <dbReference type="ARBA" id="ARBA00022519"/>
    </source>
</evidence>
<evidence type="ECO:0000256" key="6">
    <source>
        <dbReference type="ARBA" id="ARBA00022692"/>
    </source>
</evidence>
<dbReference type="EMBL" id="JANIBC010000003">
    <property type="protein sequence ID" value="MCQ8185061.1"/>
    <property type="molecule type" value="Genomic_DNA"/>
</dbReference>
<evidence type="ECO:0000256" key="7">
    <source>
        <dbReference type="ARBA" id="ARBA00022927"/>
    </source>
</evidence>
<gene>
    <name evidence="13" type="primary">gspK</name>
    <name evidence="13" type="ORF">NOG11_06615</name>
</gene>
<dbReference type="Pfam" id="PF03934">
    <property type="entry name" value="T2SSK"/>
    <property type="match status" value="1"/>
</dbReference>
<evidence type="ECO:0000313" key="14">
    <source>
        <dbReference type="Proteomes" id="UP001142610"/>
    </source>
</evidence>
<keyword evidence="3 10" id="KW-0813">Transport</keyword>
<keyword evidence="7" id="KW-0653">Protein transport</keyword>
<comment type="caution">
    <text evidence="13">The sequence shown here is derived from an EMBL/GenBank/DDBJ whole genome shotgun (WGS) entry which is preliminary data.</text>
</comment>
<evidence type="ECO:0000256" key="2">
    <source>
        <dbReference type="ARBA" id="ARBA00007246"/>
    </source>
</evidence>
<dbReference type="InterPro" id="IPR038072">
    <property type="entry name" value="GspK_central_sf"/>
</dbReference>
<dbReference type="InterPro" id="IPR005628">
    <property type="entry name" value="GspK"/>
</dbReference>
<name>A0A9X2L8J6_9PROT</name>
<accession>A0A9X2L8J6</accession>
<dbReference type="Gene3D" id="3.30.1300.30">
    <property type="entry name" value="GSPII I/J protein-like"/>
    <property type="match status" value="1"/>
</dbReference>
<comment type="similarity">
    <text evidence="2 10">Belongs to the GSP K family.</text>
</comment>
<dbReference type="Proteomes" id="UP001142610">
    <property type="component" value="Unassembled WGS sequence"/>
</dbReference>
<feature type="domain" description="T2SS protein K second SAM-like" evidence="11">
    <location>
        <begin position="213"/>
        <end position="277"/>
    </location>
</feature>
<evidence type="ECO:0000256" key="10">
    <source>
        <dbReference type="PIRNR" id="PIRNR002786"/>
    </source>
</evidence>